<evidence type="ECO:0000259" key="6">
    <source>
        <dbReference type="PROSITE" id="PS50011"/>
    </source>
</evidence>
<evidence type="ECO:0000313" key="8">
    <source>
        <dbReference type="Proteomes" id="UP000663850"/>
    </source>
</evidence>
<dbReference type="GO" id="GO:0004672">
    <property type="term" value="F:protein kinase activity"/>
    <property type="evidence" value="ECO:0007669"/>
    <property type="project" value="InterPro"/>
</dbReference>
<dbReference type="PANTHER" id="PTHR48016:SF47">
    <property type="entry name" value="PROTEIN KINASE DOMAIN-CONTAINING PROTEIN"/>
    <property type="match status" value="1"/>
</dbReference>
<evidence type="ECO:0000313" key="7">
    <source>
        <dbReference type="EMBL" id="CAE6438097.1"/>
    </source>
</evidence>
<dbReference type="SUPFAM" id="SSF56112">
    <property type="entry name" value="Protein kinase-like (PK-like)"/>
    <property type="match status" value="1"/>
</dbReference>
<dbReference type="Proteomes" id="UP000663850">
    <property type="component" value="Unassembled WGS sequence"/>
</dbReference>
<gene>
    <name evidence="7" type="ORF">RDB_LOCUS25965</name>
</gene>
<dbReference type="InterPro" id="IPR000719">
    <property type="entry name" value="Prot_kinase_dom"/>
</dbReference>
<dbReference type="PROSITE" id="PS50011">
    <property type="entry name" value="PROTEIN_KINASE_DOM"/>
    <property type="match status" value="1"/>
</dbReference>
<keyword evidence="2" id="KW-0547">Nucleotide-binding</keyword>
<evidence type="ECO:0000256" key="3">
    <source>
        <dbReference type="ARBA" id="ARBA00022777"/>
    </source>
</evidence>
<feature type="compositionally biased region" description="Pro residues" evidence="5">
    <location>
        <begin position="1"/>
        <end position="11"/>
    </location>
</feature>
<feature type="domain" description="Protein kinase" evidence="6">
    <location>
        <begin position="226"/>
        <end position="432"/>
    </location>
</feature>
<organism evidence="7 8">
    <name type="scientific">Rhizoctonia solani</name>
    <dbReference type="NCBI Taxonomy" id="456999"/>
    <lineage>
        <taxon>Eukaryota</taxon>
        <taxon>Fungi</taxon>
        <taxon>Dikarya</taxon>
        <taxon>Basidiomycota</taxon>
        <taxon>Agaricomycotina</taxon>
        <taxon>Agaricomycetes</taxon>
        <taxon>Cantharellales</taxon>
        <taxon>Ceratobasidiaceae</taxon>
        <taxon>Rhizoctonia</taxon>
    </lineage>
</organism>
<dbReference type="GO" id="GO:0000165">
    <property type="term" value="P:MAPK cascade"/>
    <property type="evidence" value="ECO:0007669"/>
    <property type="project" value="UniProtKB-ARBA"/>
</dbReference>
<dbReference type="PANTHER" id="PTHR48016">
    <property type="entry name" value="MAP KINASE KINASE KINASE SSK2-RELATED-RELATED"/>
    <property type="match status" value="1"/>
</dbReference>
<evidence type="ECO:0000256" key="2">
    <source>
        <dbReference type="ARBA" id="ARBA00022741"/>
    </source>
</evidence>
<dbReference type="SMART" id="SM00220">
    <property type="entry name" value="S_TKc"/>
    <property type="match status" value="1"/>
</dbReference>
<evidence type="ECO:0000256" key="5">
    <source>
        <dbReference type="SAM" id="MobiDB-lite"/>
    </source>
</evidence>
<accession>A0A8H2XYD3</accession>
<keyword evidence="1" id="KW-0808">Transferase</keyword>
<dbReference type="CDD" id="cd00180">
    <property type="entry name" value="PKc"/>
    <property type="match status" value="1"/>
</dbReference>
<evidence type="ECO:0000256" key="1">
    <source>
        <dbReference type="ARBA" id="ARBA00022679"/>
    </source>
</evidence>
<dbReference type="Gene3D" id="1.10.510.10">
    <property type="entry name" value="Transferase(Phosphotransferase) domain 1"/>
    <property type="match status" value="1"/>
</dbReference>
<keyword evidence="4" id="KW-0067">ATP-binding</keyword>
<dbReference type="AlphaFoldDB" id="A0A8H2XYD3"/>
<reference evidence="7" key="1">
    <citation type="submission" date="2021-01" db="EMBL/GenBank/DDBJ databases">
        <authorList>
            <person name="Kaushik A."/>
        </authorList>
    </citation>
    <scope>NUCLEOTIDE SEQUENCE</scope>
    <source>
        <strain evidence="7">Type strain: AG8-Rh-89/</strain>
    </source>
</reference>
<dbReference type="InterPro" id="IPR050538">
    <property type="entry name" value="MAP_kinase_kinase_kinase"/>
</dbReference>
<keyword evidence="3" id="KW-0418">Kinase</keyword>
<feature type="region of interest" description="Disordered" evidence="5">
    <location>
        <begin position="1"/>
        <end position="82"/>
    </location>
</feature>
<feature type="compositionally biased region" description="Basic and acidic residues" evidence="5">
    <location>
        <begin position="52"/>
        <end position="70"/>
    </location>
</feature>
<dbReference type="Pfam" id="PF00069">
    <property type="entry name" value="Pkinase"/>
    <property type="match status" value="1"/>
</dbReference>
<dbReference type="GO" id="GO:0005524">
    <property type="term" value="F:ATP binding"/>
    <property type="evidence" value="ECO:0007669"/>
    <property type="project" value="UniProtKB-KW"/>
</dbReference>
<name>A0A8H2XYD3_9AGAM</name>
<dbReference type="InterPro" id="IPR008271">
    <property type="entry name" value="Ser/Thr_kinase_AS"/>
</dbReference>
<dbReference type="EMBL" id="CAJMWZ010001554">
    <property type="protein sequence ID" value="CAE6438097.1"/>
    <property type="molecule type" value="Genomic_DNA"/>
</dbReference>
<sequence>MSTSPPLPPKPHAIGSTRPLESANQGVPQPPDEDITRHRQKWTFSEVANRSHSQDIESKPTPKPPSRIEAHSVQVPASQSEASQLFGTPSVEGSAVALQPDSTGAGWGRTTLEHRPEVMESSSVLFLDLPQDPSGNNDLPTVEEMNTRPSDYCQQNNFISSPNEPAWKIPRSPMNGNLAGSQNPAVYAETKALNDAISRHTDAFEVVSQLVKHGIKDLSERLNQSTFEDHPLVTGGSSDIYRGQLTSGTEVAVKVLRFSAQRFSETSENIQDAARELHTWSKCKHPNVLPLYGLVTFRNRIGMVSPWMSEGTMPRYLKAKPEANRHNLCIRMCEGLSYLHDNGIVHGDLKGANVLISGDGTPVLTDFGNSTLKDQTLKFTQAAGEDALTVRWSAPEFIKDSGVSQRTKASDIYALGMTIYVSLMPSLLIRQY</sequence>
<dbReference type="InterPro" id="IPR011009">
    <property type="entry name" value="Kinase-like_dom_sf"/>
</dbReference>
<evidence type="ECO:0000256" key="4">
    <source>
        <dbReference type="ARBA" id="ARBA00022840"/>
    </source>
</evidence>
<dbReference type="PROSITE" id="PS00108">
    <property type="entry name" value="PROTEIN_KINASE_ST"/>
    <property type="match status" value="1"/>
</dbReference>
<comment type="caution">
    <text evidence="7">The sequence shown here is derived from an EMBL/GenBank/DDBJ whole genome shotgun (WGS) entry which is preliminary data.</text>
</comment>
<feature type="compositionally biased region" description="Polar residues" evidence="5">
    <location>
        <begin position="42"/>
        <end position="51"/>
    </location>
</feature>
<proteinExistence type="predicted"/>
<protein>
    <recommendedName>
        <fullName evidence="6">Protein kinase domain-containing protein</fullName>
    </recommendedName>
</protein>